<evidence type="ECO:0000256" key="3">
    <source>
        <dbReference type="ARBA" id="ARBA00022898"/>
    </source>
</evidence>
<dbReference type="GO" id="GO:0006520">
    <property type="term" value="P:amino acid metabolic process"/>
    <property type="evidence" value="ECO:0007669"/>
    <property type="project" value="InterPro"/>
</dbReference>
<dbReference type="PANTHER" id="PTHR11999:SF60">
    <property type="entry name" value="3,4-DIHYDROXYPHENYLACETALDEHYDE SYNTHASE"/>
    <property type="match status" value="1"/>
</dbReference>
<dbReference type="OrthoDB" id="639767at2759"/>
<accession>A0A9P0E625</accession>
<dbReference type="FunFam" id="3.40.640.10:FF:000025">
    <property type="entry name" value="Histidine decarboxylase"/>
    <property type="match status" value="1"/>
</dbReference>
<dbReference type="SUPFAM" id="SSF53383">
    <property type="entry name" value="PLP-dependent transferases"/>
    <property type="match status" value="1"/>
</dbReference>
<evidence type="ECO:0000256" key="4">
    <source>
        <dbReference type="ARBA" id="ARBA00023239"/>
    </source>
</evidence>
<dbReference type="GO" id="GO:0004058">
    <property type="term" value="F:aromatic-L-amino-acid decarboxylase activity"/>
    <property type="evidence" value="ECO:0007669"/>
    <property type="project" value="TreeGrafter"/>
</dbReference>
<organism evidence="7 8">
    <name type="scientific">Nezara viridula</name>
    <name type="common">Southern green stink bug</name>
    <name type="synonym">Cimex viridulus</name>
    <dbReference type="NCBI Taxonomy" id="85310"/>
    <lineage>
        <taxon>Eukaryota</taxon>
        <taxon>Metazoa</taxon>
        <taxon>Ecdysozoa</taxon>
        <taxon>Arthropoda</taxon>
        <taxon>Hexapoda</taxon>
        <taxon>Insecta</taxon>
        <taxon>Pterygota</taxon>
        <taxon>Neoptera</taxon>
        <taxon>Paraneoptera</taxon>
        <taxon>Hemiptera</taxon>
        <taxon>Heteroptera</taxon>
        <taxon>Panheteroptera</taxon>
        <taxon>Pentatomomorpha</taxon>
        <taxon>Pentatomoidea</taxon>
        <taxon>Pentatomidae</taxon>
        <taxon>Pentatominae</taxon>
        <taxon>Nezara</taxon>
    </lineage>
</organism>
<dbReference type="Gene3D" id="3.40.640.10">
    <property type="entry name" value="Type I PLP-dependent aspartate aminotransferase-like (Major domain)"/>
    <property type="match status" value="1"/>
</dbReference>
<keyword evidence="3 5" id="KW-0663">Pyridoxal phosphate</keyword>
<dbReference type="FunFam" id="1.20.1340.10:FF:000001">
    <property type="entry name" value="Histidine decarboxylase"/>
    <property type="match status" value="1"/>
</dbReference>
<dbReference type="PROSITE" id="PS00392">
    <property type="entry name" value="DDC_GAD_HDC_YDC"/>
    <property type="match status" value="1"/>
</dbReference>
<dbReference type="Gene3D" id="1.20.1340.10">
    <property type="entry name" value="dopa decarboxylase, N-terminal domain"/>
    <property type="match status" value="1"/>
</dbReference>
<name>A0A9P0E625_NEZVI</name>
<dbReference type="GO" id="GO:0019752">
    <property type="term" value="P:carboxylic acid metabolic process"/>
    <property type="evidence" value="ECO:0007669"/>
    <property type="project" value="InterPro"/>
</dbReference>
<dbReference type="InterPro" id="IPR010977">
    <property type="entry name" value="Aromatic_deC"/>
</dbReference>
<dbReference type="GO" id="GO:0005737">
    <property type="term" value="C:cytoplasm"/>
    <property type="evidence" value="ECO:0007669"/>
    <property type="project" value="TreeGrafter"/>
</dbReference>
<dbReference type="Pfam" id="PF00282">
    <property type="entry name" value="Pyridoxal_deC"/>
    <property type="match status" value="1"/>
</dbReference>
<comment type="similarity">
    <text evidence="2 6">Belongs to the group II decarboxylase family.</text>
</comment>
<keyword evidence="4 6" id="KW-0456">Lyase</keyword>
<dbReference type="CDD" id="cd06450">
    <property type="entry name" value="DOPA_deC_like"/>
    <property type="match status" value="1"/>
</dbReference>
<dbReference type="InterPro" id="IPR015422">
    <property type="entry name" value="PyrdxlP-dep_Trfase_small"/>
</dbReference>
<comment type="cofactor">
    <cofactor evidence="1 5 6">
        <name>pyridoxal 5'-phosphate</name>
        <dbReference type="ChEBI" id="CHEBI:597326"/>
    </cofactor>
</comment>
<evidence type="ECO:0000256" key="1">
    <source>
        <dbReference type="ARBA" id="ARBA00001933"/>
    </source>
</evidence>
<dbReference type="EMBL" id="OV725077">
    <property type="protein sequence ID" value="CAH1389037.1"/>
    <property type="molecule type" value="Genomic_DNA"/>
</dbReference>
<dbReference type="InterPro" id="IPR021115">
    <property type="entry name" value="Pyridoxal-P_BS"/>
</dbReference>
<proteinExistence type="inferred from homology"/>
<evidence type="ECO:0000256" key="6">
    <source>
        <dbReference type="RuleBase" id="RU000382"/>
    </source>
</evidence>
<dbReference type="InterPro" id="IPR015424">
    <property type="entry name" value="PyrdxlP-dep_Trfase"/>
</dbReference>
<dbReference type="Gene3D" id="3.90.1150.10">
    <property type="entry name" value="Aspartate Aminotransferase, domain 1"/>
    <property type="match status" value="1"/>
</dbReference>
<dbReference type="PRINTS" id="PR00800">
    <property type="entry name" value="YHDCRBOXLASE"/>
</dbReference>
<feature type="modified residue" description="N6-(pyridoxal phosphate)lysine" evidence="5">
    <location>
        <position position="303"/>
    </location>
</feature>
<evidence type="ECO:0000256" key="2">
    <source>
        <dbReference type="ARBA" id="ARBA00009533"/>
    </source>
</evidence>
<keyword evidence="8" id="KW-1185">Reference proteome</keyword>
<dbReference type="AlphaFoldDB" id="A0A9P0E625"/>
<reference evidence="7" key="1">
    <citation type="submission" date="2022-01" db="EMBL/GenBank/DDBJ databases">
        <authorList>
            <person name="King R."/>
        </authorList>
    </citation>
    <scope>NUCLEOTIDE SEQUENCE</scope>
</reference>
<dbReference type="PANTHER" id="PTHR11999">
    <property type="entry name" value="GROUP II PYRIDOXAL-5-PHOSPHATE DECARBOXYLASE"/>
    <property type="match status" value="1"/>
</dbReference>
<sequence length="508" mass="57619">MDPEDFKQMAKEAIDYIVDYIESVGNRAVLPNVEPGYLHHIIPKEAPEHPDDWRQIIPDIEEKIMPGITHWNSPMFNAYFPGGYSYPSVIGDLLSSGIGCIGFNWLLSPACTELEVIVLDWLAKMMDLPDFYLASSDGPGGGIIQTSGSEGILVALLIAKHKLTRQILENDPSLDENTIKGKLIAYSCDQSNSCVEKAGLLGSMKTRLLQADNAGRLVASTLLDAITQDKENGLIPCFVVATLGTTGTCAFDDLSEIGPICRREGIWLHVDAAYAGAAFICPEYRYLMKGIELSDSVNMNPHKWLLVNFDCSAFWIKDRRYIQEAFSVDRIYLRDRGECIEKWAPDFRNWEISLGRRFRALKLWFTLRLYGVSGLQDYIRNHISLAKYFETLVRKDTRFEIVSPASMGLVCFRMKGPNMLTSDLLKIILESRKIFVNQGKFGEKNFIRYVICSRIMCKDDVDRGWEIISSHADIIRPKQSLDCSPLLIESSTKFNQWNQKREEKIIPR</sequence>
<protein>
    <submittedName>
        <fullName evidence="7">Uncharacterized protein</fullName>
    </submittedName>
</protein>
<evidence type="ECO:0000313" key="8">
    <source>
        <dbReference type="Proteomes" id="UP001152798"/>
    </source>
</evidence>
<gene>
    <name evidence="7" type="ORF">NEZAVI_LOCUS509</name>
</gene>
<evidence type="ECO:0000313" key="7">
    <source>
        <dbReference type="EMBL" id="CAH1389037.1"/>
    </source>
</evidence>
<dbReference type="InterPro" id="IPR015421">
    <property type="entry name" value="PyrdxlP-dep_Trfase_major"/>
</dbReference>
<dbReference type="InterPro" id="IPR002129">
    <property type="entry name" value="PyrdxlP-dep_de-COase"/>
</dbReference>
<dbReference type="GO" id="GO:0006584">
    <property type="term" value="P:catecholamine metabolic process"/>
    <property type="evidence" value="ECO:0007669"/>
    <property type="project" value="TreeGrafter"/>
</dbReference>
<dbReference type="GO" id="GO:0030170">
    <property type="term" value="F:pyridoxal phosphate binding"/>
    <property type="evidence" value="ECO:0007669"/>
    <property type="project" value="InterPro"/>
</dbReference>
<dbReference type="Proteomes" id="UP001152798">
    <property type="component" value="Chromosome 1"/>
</dbReference>
<evidence type="ECO:0000256" key="5">
    <source>
        <dbReference type="PIRSR" id="PIRSR602129-50"/>
    </source>
</evidence>